<sequence length="61" mass="6953">MDTHGKAVVPIEYDNIGKFGIYGTYWALVQKGDKFGFIDTHGKVVVPIKYDNQDKIKIENH</sequence>
<gene>
    <name evidence="1" type="ORF">ACFSKL_11605</name>
</gene>
<dbReference type="EMBL" id="JBHUHR010000031">
    <property type="protein sequence ID" value="MFD2035442.1"/>
    <property type="molecule type" value="Genomic_DNA"/>
</dbReference>
<dbReference type="Proteomes" id="UP001597361">
    <property type="component" value="Unassembled WGS sequence"/>
</dbReference>
<protein>
    <submittedName>
        <fullName evidence="1">WG repeat-containing protein</fullName>
    </submittedName>
</protein>
<keyword evidence="2" id="KW-1185">Reference proteome</keyword>
<accession>A0ABW4VPH2</accession>
<reference evidence="2" key="1">
    <citation type="journal article" date="2019" name="Int. J. Syst. Evol. Microbiol.">
        <title>The Global Catalogue of Microorganisms (GCM) 10K type strain sequencing project: providing services to taxonomists for standard genome sequencing and annotation.</title>
        <authorList>
            <consortium name="The Broad Institute Genomics Platform"/>
            <consortium name="The Broad Institute Genome Sequencing Center for Infectious Disease"/>
            <person name="Wu L."/>
            <person name="Ma J."/>
        </authorList>
    </citation>
    <scope>NUCLEOTIDE SEQUENCE [LARGE SCALE GENOMIC DNA]</scope>
    <source>
        <strain evidence="2">CGMCC 1.15180</strain>
    </source>
</reference>
<dbReference type="InterPro" id="IPR032774">
    <property type="entry name" value="WG_beta_rep"/>
</dbReference>
<dbReference type="RefSeq" id="WP_376886435.1">
    <property type="nucleotide sequence ID" value="NZ_JBHUHR010000031.1"/>
</dbReference>
<evidence type="ECO:0000313" key="2">
    <source>
        <dbReference type="Proteomes" id="UP001597361"/>
    </source>
</evidence>
<comment type="caution">
    <text evidence="1">The sequence shown here is derived from an EMBL/GenBank/DDBJ whole genome shotgun (WGS) entry which is preliminary data.</text>
</comment>
<dbReference type="Pfam" id="PF14903">
    <property type="entry name" value="WG_beta_rep"/>
    <property type="match status" value="2"/>
</dbReference>
<organism evidence="1 2">
    <name type="scientific">Belliella marina</name>
    <dbReference type="NCBI Taxonomy" id="1644146"/>
    <lineage>
        <taxon>Bacteria</taxon>
        <taxon>Pseudomonadati</taxon>
        <taxon>Bacteroidota</taxon>
        <taxon>Cytophagia</taxon>
        <taxon>Cytophagales</taxon>
        <taxon>Cyclobacteriaceae</taxon>
        <taxon>Belliella</taxon>
    </lineage>
</organism>
<evidence type="ECO:0000313" key="1">
    <source>
        <dbReference type="EMBL" id="MFD2035442.1"/>
    </source>
</evidence>
<name>A0ABW4VPH2_9BACT</name>
<proteinExistence type="predicted"/>